<proteinExistence type="predicted"/>
<dbReference type="Proteomes" id="UP001055072">
    <property type="component" value="Unassembled WGS sequence"/>
</dbReference>
<sequence length="427" mass="47278">MAIDGVIVLDNNGQAIIQSGFRSSNPAYPLLHIDALKTALNKAARPADVDPVIYVPSLQHEIPSACCHFKHGDLRFLCPVSGDMDPLYVFAFLRTFVDILREYLGSISAESLKDNFDVVYQLLEETLDASGHPSTTYPNALRDIVLPPSLLQKILSAAGVNGLASSSSSTHPFASPIPWRKTGVRYNNNEIFFDIVEELRTIVNKNGSSAVSNAWGKILSSSKLSGTPDLLLSFTNSQVLTDCSFHPCVRLPRWARDKHLSFIPPDGRFTLMEYRYTPAGLHPVAVPILIKSSVSIEESRGSFDLTLNSRLTTKVVEKVTLEWYLGDGATGASCIASNSTSWTFDPRTQALRWELKSISPSSSYNLKGSFTTTSKNPRPSKAFRITFEIPQHSFSSLKVEQLKLTGEVYKPYKGVRVKSTGDLEWRW</sequence>
<keyword evidence="2" id="KW-1185">Reference proteome</keyword>
<reference evidence="1" key="1">
    <citation type="journal article" date="2021" name="Environ. Microbiol.">
        <title>Gene family expansions and transcriptome signatures uncover fungal adaptations to wood decay.</title>
        <authorList>
            <person name="Hage H."/>
            <person name="Miyauchi S."/>
            <person name="Viragh M."/>
            <person name="Drula E."/>
            <person name="Min B."/>
            <person name="Chaduli D."/>
            <person name="Navarro D."/>
            <person name="Favel A."/>
            <person name="Norest M."/>
            <person name="Lesage-Meessen L."/>
            <person name="Balint B."/>
            <person name="Merenyi Z."/>
            <person name="de Eugenio L."/>
            <person name="Morin E."/>
            <person name="Martinez A.T."/>
            <person name="Baldrian P."/>
            <person name="Stursova M."/>
            <person name="Martinez M.J."/>
            <person name="Novotny C."/>
            <person name="Magnuson J.K."/>
            <person name="Spatafora J.W."/>
            <person name="Maurice S."/>
            <person name="Pangilinan J."/>
            <person name="Andreopoulos W."/>
            <person name="LaButti K."/>
            <person name="Hundley H."/>
            <person name="Na H."/>
            <person name="Kuo A."/>
            <person name="Barry K."/>
            <person name="Lipzen A."/>
            <person name="Henrissat B."/>
            <person name="Riley R."/>
            <person name="Ahrendt S."/>
            <person name="Nagy L.G."/>
            <person name="Grigoriev I.V."/>
            <person name="Martin F."/>
            <person name="Rosso M.N."/>
        </authorList>
    </citation>
    <scope>NUCLEOTIDE SEQUENCE</scope>
    <source>
        <strain evidence="1">CBS 384.51</strain>
    </source>
</reference>
<gene>
    <name evidence="1" type="ORF">BDY19DRAFT_990255</name>
</gene>
<comment type="caution">
    <text evidence="1">The sequence shown here is derived from an EMBL/GenBank/DDBJ whole genome shotgun (WGS) entry which is preliminary data.</text>
</comment>
<evidence type="ECO:0000313" key="2">
    <source>
        <dbReference type="Proteomes" id="UP001055072"/>
    </source>
</evidence>
<protein>
    <submittedName>
        <fullName evidence="1">Clathrin adaptor mu subunit</fullName>
    </submittedName>
</protein>
<organism evidence="1 2">
    <name type="scientific">Irpex rosettiformis</name>
    <dbReference type="NCBI Taxonomy" id="378272"/>
    <lineage>
        <taxon>Eukaryota</taxon>
        <taxon>Fungi</taxon>
        <taxon>Dikarya</taxon>
        <taxon>Basidiomycota</taxon>
        <taxon>Agaricomycotina</taxon>
        <taxon>Agaricomycetes</taxon>
        <taxon>Polyporales</taxon>
        <taxon>Irpicaceae</taxon>
        <taxon>Irpex</taxon>
    </lineage>
</organism>
<accession>A0ACB8UE61</accession>
<evidence type="ECO:0000313" key="1">
    <source>
        <dbReference type="EMBL" id="KAI0092541.1"/>
    </source>
</evidence>
<dbReference type="EMBL" id="MU274903">
    <property type="protein sequence ID" value="KAI0092541.1"/>
    <property type="molecule type" value="Genomic_DNA"/>
</dbReference>
<name>A0ACB8UE61_9APHY</name>